<accession>A0A0K0G5R5</accession>
<reference evidence="1" key="1">
    <citation type="submission" date="2014-07" db="EMBL/GenBank/DDBJ databases">
        <authorList>
            <person name="Martin A.A"/>
            <person name="De Silva N."/>
        </authorList>
    </citation>
    <scope>NUCLEOTIDE SEQUENCE</scope>
</reference>
<evidence type="ECO:0000313" key="2">
    <source>
        <dbReference type="WBParaSite" id="SVE_2008800.1"/>
    </source>
</evidence>
<reference evidence="2" key="2">
    <citation type="submission" date="2015-08" db="UniProtKB">
        <authorList>
            <consortium name="WormBaseParasite"/>
        </authorList>
    </citation>
    <scope>IDENTIFICATION</scope>
</reference>
<dbReference type="Proteomes" id="UP000035680">
    <property type="component" value="Unassembled WGS sequence"/>
</dbReference>
<organism evidence="1 2">
    <name type="scientific">Strongyloides venezuelensis</name>
    <name type="common">Threadworm</name>
    <dbReference type="NCBI Taxonomy" id="75913"/>
    <lineage>
        <taxon>Eukaryota</taxon>
        <taxon>Metazoa</taxon>
        <taxon>Ecdysozoa</taxon>
        <taxon>Nematoda</taxon>
        <taxon>Chromadorea</taxon>
        <taxon>Rhabditida</taxon>
        <taxon>Tylenchina</taxon>
        <taxon>Panagrolaimomorpha</taxon>
        <taxon>Strongyloidoidea</taxon>
        <taxon>Strongyloididae</taxon>
        <taxon>Strongyloides</taxon>
    </lineage>
</organism>
<dbReference type="AlphaFoldDB" id="A0A0K0G5R5"/>
<name>A0A0K0G5R5_STRVS</name>
<protein>
    <submittedName>
        <fullName evidence="2">OMP_b-brl_3 domain-containing protein</fullName>
    </submittedName>
</protein>
<keyword evidence="1" id="KW-1185">Reference proteome</keyword>
<dbReference type="WBParaSite" id="SVE_2008800.1">
    <property type="protein sequence ID" value="SVE_2008800.1"/>
    <property type="gene ID" value="SVE_2008800"/>
</dbReference>
<sequence length="75" mass="8574">MIFPSSGVFFFPSMVKIPPFDNSLTISSSTKFLDKMETAYIHLSIGINVQANFDRFNLIRVAVYSVFDYEVNLLE</sequence>
<proteinExistence type="predicted"/>
<evidence type="ECO:0000313" key="1">
    <source>
        <dbReference type="Proteomes" id="UP000035680"/>
    </source>
</evidence>